<protein>
    <submittedName>
        <fullName evidence="1">Uncharacterized protein, contains a NRPS condensation (Elongation) domain</fullName>
    </submittedName>
</protein>
<dbReference type="STRING" id="1123291.SAMN04490355_10753"/>
<dbReference type="PANTHER" id="PTHR28037">
    <property type="entry name" value="ALCOHOL O-ACETYLTRANSFERASE 1-RELATED"/>
    <property type="match status" value="1"/>
</dbReference>
<sequence>MNKNMMSFPVEPQDAFNYLVGKYSANNQLSYIMRINGRVNETILKKAMYLSVDEQPILGCRLMENDDVATWERRGDLDEIEMCTVVETHDVEGELQKFIAQCYDAEHDCQVKLKIFRGEFDTVCLKVNHACCDAGGFKEYLHTLANIYNHIFNEQLYVLEPCSPNSRSQSSIFQLPEIITKINTMVGEEDNQGHTVGFPFVAGENTKQTLVIRNINQQEFNAIKMHARRNGATINDVYLTAYSRALSNIAELENEIISVCFTADLRKYMPKDKNRAMCNLSGMNSIHINRNLAESFGETLSKVVSKTKNIKDDFPGINMALYFETLANLKFKEVRNQIRKFCEESAKTKFCNPWISNVGILSDSRITLGRTEVEECYMIGTASYAPGLMMLVSTYDNTSTLSINFFQSTMEKKNVEELMDSVFTDIKSWVKI</sequence>
<dbReference type="Gene3D" id="3.30.559.30">
    <property type="entry name" value="Nonribosomal peptide synthetase, condensation domain"/>
    <property type="match status" value="1"/>
</dbReference>
<dbReference type="InterPro" id="IPR052058">
    <property type="entry name" value="Alcohol_O-acetyltransferase"/>
</dbReference>
<dbReference type="EMBL" id="FOTS01000075">
    <property type="protein sequence ID" value="SFM32020.1"/>
    <property type="molecule type" value="Genomic_DNA"/>
</dbReference>
<accession>A0A1I4PX35</accession>
<dbReference type="InterPro" id="IPR023213">
    <property type="entry name" value="CAT-like_dom_sf"/>
</dbReference>
<proteinExistence type="predicted"/>
<organism evidence="1 2">
    <name type="scientific">Pelosinus propionicus DSM 13327</name>
    <dbReference type="NCBI Taxonomy" id="1123291"/>
    <lineage>
        <taxon>Bacteria</taxon>
        <taxon>Bacillati</taxon>
        <taxon>Bacillota</taxon>
        <taxon>Negativicutes</taxon>
        <taxon>Selenomonadales</taxon>
        <taxon>Sporomusaceae</taxon>
        <taxon>Pelosinus</taxon>
    </lineage>
</organism>
<dbReference type="SUPFAM" id="SSF52777">
    <property type="entry name" value="CoA-dependent acyltransferases"/>
    <property type="match status" value="2"/>
</dbReference>
<gene>
    <name evidence="1" type="ORF">SAMN04490355_10753</name>
</gene>
<evidence type="ECO:0000313" key="2">
    <source>
        <dbReference type="Proteomes" id="UP000199520"/>
    </source>
</evidence>
<keyword evidence="2" id="KW-1185">Reference proteome</keyword>
<dbReference type="Proteomes" id="UP000199520">
    <property type="component" value="Unassembled WGS sequence"/>
</dbReference>
<dbReference type="OrthoDB" id="7321121at2"/>
<dbReference type="RefSeq" id="WP_090944007.1">
    <property type="nucleotide sequence ID" value="NZ_FOTS01000075.1"/>
</dbReference>
<evidence type="ECO:0000313" key="1">
    <source>
        <dbReference type="EMBL" id="SFM32020.1"/>
    </source>
</evidence>
<dbReference type="PANTHER" id="PTHR28037:SF1">
    <property type="entry name" value="ALCOHOL O-ACETYLTRANSFERASE 1-RELATED"/>
    <property type="match status" value="1"/>
</dbReference>
<name>A0A1I4PX35_9FIRM</name>
<dbReference type="AlphaFoldDB" id="A0A1I4PX35"/>
<reference evidence="2" key="1">
    <citation type="submission" date="2016-10" db="EMBL/GenBank/DDBJ databases">
        <authorList>
            <person name="Varghese N."/>
            <person name="Submissions S."/>
        </authorList>
    </citation>
    <scope>NUCLEOTIDE SEQUENCE [LARGE SCALE GENOMIC DNA]</scope>
    <source>
        <strain evidence="2">DSM 13327</strain>
    </source>
</reference>
<dbReference type="Gene3D" id="3.30.559.10">
    <property type="entry name" value="Chloramphenicol acetyltransferase-like domain"/>
    <property type="match status" value="1"/>
</dbReference>